<dbReference type="AlphaFoldDB" id="A0A1H3E306"/>
<dbReference type="Proteomes" id="UP000199266">
    <property type="component" value="Unassembled WGS sequence"/>
</dbReference>
<organism evidence="1 2">
    <name type="scientific">Acetomicrobium thermoterrenum DSM 13490</name>
    <dbReference type="NCBI Taxonomy" id="1120987"/>
    <lineage>
        <taxon>Bacteria</taxon>
        <taxon>Thermotogati</taxon>
        <taxon>Synergistota</taxon>
        <taxon>Synergistia</taxon>
        <taxon>Synergistales</taxon>
        <taxon>Acetomicrobiaceae</taxon>
        <taxon>Acetomicrobium</taxon>
    </lineage>
</organism>
<gene>
    <name evidence="1" type="ORF">SAMN03080603_00394</name>
</gene>
<dbReference type="RefSeq" id="WP_200778696.1">
    <property type="nucleotide sequence ID" value="NZ_FNPD01000002.1"/>
</dbReference>
<protein>
    <submittedName>
        <fullName evidence="1">Uncharacterized protein</fullName>
    </submittedName>
</protein>
<dbReference type="EMBL" id="FNPD01000002">
    <property type="protein sequence ID" value="SDX73061.1"/>
    <property type="molecule type" value="Genomic_DNA"/>
</dbReference>
<sequence>MIELVMTKANLESLELTAAAKYLDAFLERAQGENYTYLSFLNGHRHRYL</sequence>
<reference evidence="2" key="1">
    <citation type="submission" date="2016-10" db="EMBL/GenBank/DDBJ databases">
        <authorList>
            <person name="Varghese N."/>
            <person name="Submissions S."/>
        </authorList>
    </citation>
    <scope>NUCLEOTIDE SEQUENCE [LARGE SCALE GENOMIC DNA]</scope>
    <source>
        <strain evidence="2">DSM 13490</strain>
    </source>
</reference>
<proteinExistence type="predicted"/>
<evidence type="ECO:0000313" key="2">
    <source>
        <dbReference type="Proteomes" id="UP000199266"/>
    </source>
</evidence>
<accession>A0A1H3E306</accession>
<name>A0A1H3E306_9BACT</name>
<evidence type="ECO:0000313" key="1">
    <source>
        <dbReference type="EMBL" id="SDX73061.1"/>
    </source>
</evidence>
<keyword evidence="2" id="KW-1185">Reference proteome</keyword>